<evidence type="ECO:0000256" key="1">
    <source>
        <dbReference type="SAM" id="MobiDB-lite"/>
    </source>
</evidence>
<dbReference type="GeneID" id="54283188"/>
<keyword evidence="3" id="KW-1185">Reference proteome</keyword>
<feature type="compositionally biased region" description="Acidic residues" evidence="1">
    <location>
        <begin position="164"/>
        <end position="176"/>
    </location>
</feature>
<gene>
    <name evidence="2" type="ORF">BU24DRAFT_407018</name>
</gene>
<protein>
    <submittedName>
        <fullName evidence="2">Uncharacterized protein</fullName>
    </submittedName>
</protein>
<proteinExistence type="predicted"/>
<dbReference type="Proteomes" id="UP000799778">
    <property type="component" value="Unassembled WGS sequence"/>
</dbReference>
<accession>A0A6A5XVG2</accession>
<dbReference type="AlphaFoldDB" id="A0A6A5XVG2"/>
<organism evidence="2 3">
    <name type="scientific">Aaosphaeria arxii CBS 175.79</name>
    <dbReference type="NCBI Taxonomy" id="1450172"/>
    <lineage>
        <taxon>Eukaryota</taxon>
        <taxon>Fungi</taxon>
        <taxon>Dikarya</taxon>
        <taxon>Ascomycota</taxon>
        <taxon>Pezizomycotina</taxon>
        <taxon>Dothideomycetes</taxon>
        <taxon>Pleosporomycetidae</taxon>
        <taxon>Pleosporales</taxon>
        <taxon>Pleosporales incertae sedis</taxon>
        <taxon>Aaosphaeria</taxon>
    </lineage>
</organism>
<sequence>MASSGEASQHDPFCPPPNATLCALVNEARCRSRFALEFSPSEICQPCLAFYDSVQLERYVINHDPDQSVMEIITKKRDAAQKMKETVENKHNKFLCAFEDPDFDGCKWRDEDFNLKLMRKGGECTLVAVKGKACNYCWPRWMETVGTTFNITDYFDASGILRDDDSESDDSVEDEQIGTAAQGAEITVGDDQDVVPSVETEDDDLGYNIVLP</sequence>
<evidence type="ECO:0000313" key="3">
    <source>
        <dbReference type="Proteomes" id="UP000799778"/>
    </source>
</evidence>
<name>A0A6A5XVG2_9PLEO</name>
<evidence type="ECO:0000313" key="2">
    <source>
        <dbReference type="EMBL" id="KAF2016926.1"/>
    </source>
</evidence>
<dbReference type="OrthoDB" id="3775988at2759"/>
<dbReference type="EMBL" id="ML978068">
    <property type="protein sequence ID" value="KAF2016926.1"/>
    <property type="molecule type" value="Genomic_DNA"/>
</dbReference>
<feature type="region of interest" description="Disordered" evidence="1">
    <location>
        <begin position="164"/>
        <end position="191"/>
    </location>
</feature>
<dbReference type="RefSeq" id="XP_033385265.1">
    <property type="nucleotide sequence ID" value="XM_033525791.1"/>
</dbReference>
<reference evidence="2" key="1">
    <citation type="journal article" date="2020" name="Stud. Mycol.">
        <title>101 Dothideomycetes genomes: a test case for predicting lifestyles and emergence of pathogens.</title>
        <authorList>
            <person name="Haridas S."/>
            <person name="Albert R."/>
            <person name="Binder M."/>
            <person name="Bloem J."/>
            <person name="Labutti K."/>
            <person name="Salamov A."/>
            <person name="Andreopoulos B."/>
            <person name="Baker S."/>
            <person name="Barry K."/>
            <person name="Bills G."/>
            <person name="Bluhm B."/>
            <person name="Cannon C."/>
            <person name="Castanera R."/>
            <person name="Culley D."/>
            <person name="Daum C."/>
            <person name="Ezra D."/>
            <person name="Gonzalez J."/>
            <person name="Henrissat B."/>
            <person name="Kuo A."/>
            <person name="Liang C."/>
            <person name="Lipzen A."/>
            <person name="Lutzoni F."/>
            <person name="Magnuson J."/>
            <person name="Mondo S."/>
            <person name="Nolan M."/>
            <person name="Ohm R."/>
            <person name="Pangilinan J."/>
            <person name="Park H.-J."/>
            <person name="Ramirez L."/>
            <person name="Alfaro M."/>
            <person name="Sun H."/>
            <person name="Tritt A."/>
            <person name="Yoshinaga Y."/>
            <person name="Zwiers L.-H."/>
            <person name="Turgeon B."/>
            <person name="Goodwin S."/>
            <person name="Spatafora J."/>
            <person name="Crous P."/>
            <person name="Grigoriev I."/>
        </authorList>
    </citation>
    <scope>NUCLEOTIDE SEQUENCE</scope>
    <source>
        <strain evidence="2">CBS 175.79</strain>
    </source>
</reference>